<accession>A0A397G960</accession>
<evidence type="ECO:0000256" key="1">
    <source>
        <dbReference type="SAM" id="Phobius"/>
    </source>
</evidence>
<reference evidence="2 3" key="1">
    <citation type="submission" date="2018-08" db="EMBL/GenBank/DDBJ databases">
        <title>Genome and evolution of the arbuscular mycorrhizal fungus Diversispora epigaea (formerly Glomus versiforme) and its bacterial endosymbionts.</title>
        <authorList>
            <person name="Sun X."/>
            <person name="Fei Z."/>
            <person name="Harrison M."/>
        </authorList>
    </citation>
    <scope>NUCLEOTIDE SEQUENCE [LARGE SCALE GENOMIC DNA]</scope>
    <source>
        <strain evidence="2 3">IT104</strain>
    </source>
</reference>
<keyword evidence="1" id="KW-1133">Transmembrane helix</keyword>
<dbReference type="Proteomes" id="UP000266861">
    <property type="component" value="Unassembled WGS sequence"/>
</dbReference>
<dbReference type="Gene3D" id="1.20.1170.10">
    <property type="match status" value="1"/>
</dbReference>
<evidence type="ECO:0000313" key="3">
    <source>
        <dbReference type="Proteomes" id="UP000266861"/>
    </source>
</evidence>
<sequence length="338" mass="37968">MVEIQPFLIQNTNVVLSVETITLIFASFSCIRRVQINDQFISNQIQEVNHQRAKFIRFCDGSKSLNNALETYSKYILSTVSILDGNTTREELVSRLINSLLPLAIRNKLESENYVKQIKKIKRKLTEIQYKLYEYSVEIDNGLKSIEEELRSTKKKKEDLKISRKRVVVAGFVITGAAAIATVTGGAAIVGVAAAVDFVEVTLGMSMFATEISTLVSALLTAAAGCGTHKKSSSLNEKIKTNDNRIINLNANLTGEREQLIQVIKMIDDELKHIVMNMSEIVTLWEDQVFSLKENIKLLEKGELNPNLNKFDISDISDNAKEIKELACKYHRLVNLII</sequence>
<name>A0A397G960_9GLOM</name>
<keyword evidence="3" id="KW-1185">Reference proteome</keyword>
<dbReference type="AlphaFoldDB" id="A0A397G960"/>
<dbReference type="EMBL" id="PQFF01000487">
    <property type="protein sequence ID" value="RHZ47545.1"/>
    <property type="molecule type" value="Genomic_DNA"/>
</dbReference>
<keyword evidence="1" id="KW-0812">Transmembrane</keyword>
<organism evidence="2 3">
    <name type="scientific">Diversispora epigaea</name>
    <dbReference type="NCBI Taxonomy" id="1348612"/>
    <lineage>
        <taxon>Eukaryota</taxon>
        <taxon>Fungi</taxon>
        <taxon>Fungi incertae sedis</taxon>
        <taxon>Mucoromycota</taxon>
        <taxon>Glomeromycotina</taxon>
        <taxon>Glomeromycetes</taxon>
        <taxon>Diversisporales</taxon>
        <taxon>Diversisporaceae</taxon>
        <taxon>Diversispora</taxon>
    </lineage>
</organism>
<feature type="transmembrane region" description="Helical" evidence="1">
    <location>
        <begin position="208"/>
        <end position="228"/>
    </location>
</feature>
<gene>
    <name evidence="2" type="ORF">Glove_578g46</name>
</gene>
<protein>
    <submittedName>
        <fullName evidence="2">Uncharacterized protein</fullName>
    </submittedName>
</protein>
<keyword evidence="1" id="KW-0472">Membrane</keyword>
<proteinExistence type="predicted"/>
<feature type="transmembrane region" description="Helical" evidence="1">
    <location>
        <begin position="167"/>
        <end position="196"/>
    </location>
</feature>
<comment type="caution">
    <text evidence="2">The sequence shown here is derived from an EMBL/GenBank/DDBJ whole genome shotgun (WGS) entry which is preliminary data.</text>
</comment>
<evidence type="ECO:0000313" key="2">
    <source>
        <dbReference type="EMBL" id="RHZ47545.1"/>
    </source>
</evidence>